<gene>
    <name evidence="1" type="ORF">ACFO8Q_08510</name>
</gene>
<name>A0ABV9PZC2_9BACL</name>
<dbReference type="PANTHER" id="PTHR35004">
    <property type="entry name" value="TRANSPOSASE RV3428C-RELATED"/>
    <property type="match status" value="1"/>
</dbReference>
<proteinExistence type="predicted"/>
<dbReference type="PANTHER" id="PTHR35004:SF7">
    <property type="entry name" value="INTEGRASE PROTEIN"/>
    <property type="match status" value="1"/>
</dbReference>
<accession>A0ABV9PZC2</accession>
<dbReference type="EMBL" id="JBHSHC010000057">
    <property type="protein sequence ID" value="MFC4767404.1"/>
    <property type="molecule type" value="Genomic_DNA"/>
</dbReference>
<keyword evidence="2" id="KW-1185">Reference proteome</keyword>
<dbReference type="Gene3D" id="1.10.10.60">
    <property type="entry name" value="Homeodomain-like"/>
    <property type="match status" value="1"/>
</dbReference>
<evidence type="ECO:0008006" key="3">
    <source>
        <dbReference type="Google" id="ProtNLM"/>
    </source>
</evidence>
<evidence type="ECO:0000313" key="2">
    <source>
        <dbReference type="Proteomes" id="UP001596002"/>
    </source>
</evidence>
<sequence length="180" mass="21522">MIDKEYIRKRHFVDGWSIREISRSCKISRQTVRKMLQEAEIPKYNLTKPKPIPVMERWIPVIEAWIHEDKQPGVPKKQQHVASRIYERLKEEYPDEFHAAESTVRYWVRRLRDKKKEAFVPLTADAGELAEADFGKAMIRINGKPTDVHLFVMRLRNGLTPLIWTYLHFRAIFIEFRFIC</sequence>
<dbReference type="Proteomes" id="UP001596002">
    <property type="component" value="Unassembled WGS sequence"/>
</dbReference>
<protein>
    <recommendedName>
        <fullName evidence="3">HTH IS21-type domain-containing protein</fullName>
    </recommendedName>
</protein>
<comment type="caution">
    <text evidence="1">The sequence shown here is derived from an EMBL/GenBank/DDBJ whole genome shotgun (WGS) entry which is preliminary data.</text>
</comment>
<reference evidence="2" key="1">
    <citation type="journal article" date="2019" name="Int. J. Syst. Evol. Microbiol.">
        <title>The Global Catalogue of Microorganisms (GCM) 10K type strain sequencing project: providing services to taxonomists for standard genome sequencing and annotation.</title>
        <authorList>
            <consortium name="The Broad Institute Genomics Platform"/>
            <consortium name="The Broad Institute Genome Sequencing Center for Infectious Disease"/>
            <person name="Wu L."/>
            <person name="Ma J."/>
        </authorList>
    </citation>
    <scope>NUCLEOTIDE SEQUENCE [LARGE SCALE GENOMIC DNA]</scope>
    <source>
        <strain evidence="2">WYCCWR 12678</strain>
    </source>
</reference>
<organism evidence="1 2">
    <name type="scientific">Effusibacillus consociatus</name>
    <dbReference type="NCBI Taxonomy" id="1117041"/>
    <lineage>
        <taxon>Bacteria</taxon>
        <taxon>Bacillati</taxon>
        <taxon>Bacillota</taxon>
        <taxon>Bacilli</taxon>
        <taxon>Bacillales</taxon>
        <taxon>Alicyclobacillaceae</taxon>
        <taxon>Effusibacillus</taxon>
    </lineage>
</organism>
<feature type="non-terminal residue" evidence="1">
    <location>
        <position position="180"/>
    </location>
</feature>
<evidence type="ECO:0000313" key="1">
    <source>
        <dbReference type="EMBL" id="MFC4767404.1"/>
    </source>
</evidence>